<evidence type="ECO:0000313" key="9">
    <source>
        <dbReference type="EMBL" id="MDR6288276.1"/>
    </source>
</evidence>
<keyword evidence="6 9" id="KW-0560">Oxidoreductase</keyword>
<evidence type="ECO:0000256" key="5">
    <source>
        <dbReference type="ARBA" id="ARBA00022827"/>
    </source>
</evidence>
<comment type="pathway">
    <text evidence="2">Cofactor biosynthesis; ubiquinone biosynthesis.</text>
</comment>
<dbReference type="InterPro" id="IPR051205">
    <property type="entry name" value="UbiH/COQ6_monooxygenase"/>
</dbReference>
<gene>
    <name evidence="9" type="ORF">E9232_000783</name>
</gene>
<dbReference type="PRINTS" id="PR00420">
    <property type="entry name" value="RNGMNOXGNASE"/>
</dbReference>
<dbReference type="InterPro" id="IPR010971">
    <property type="entry name" value="UbiH/COQ6"/>
</dbReference>
<evidence type="ECO:0000256" key="7">
    <source>
        <dbReference type="ARBA" id="ARBA00023033"/>
    </source>
</evidence>
<comment type="caution">
    <text evidence="9">The sequence shown here is derived from an EMBL/GenBank/DDBJ whole genome shotgun (WGS) entry which is preliminary data.</text>
</comment>
<keyword evidence="7" id="KW-0503">Monooxygenase</keyword>
<evidence type="ECO:0000256" key="4">
    <source>
        <dbReference type="ARBA" id="ARBA00022630"/>
    </source>
</evidence>
<dbReference type="SUPFAM" id="SSF51905">
    <property type="entry name" value="FAD/NAD(P)-binding domain"/>
    <property type="match status" value="1"/>
</dbReference>
<evidence type="ECO:0000313" key="10">
    <source>
        <dbReference type="Proteomes" id="UP001262410"/>
    </source>
</evidence>
<dbReference type="InterPro" id="IPR036188">
    <property type="entry name" value="FAD/NAD-bd_sf"/>
</dbReference>
<proteinExistence type="inferred from homology"/>
<dbReference type="NCBIfam" id="NF005691">
    <property type="entry name" value="PRK07494.1"/>
    <property type="match status" value="1"/>
</dbReference>
<dbReference type="GO" id="GO:0016491">
    <property type="term" value="F:oxidoreductase activity"/>
    <property type="evidence" value="ECO:0007669"/>
    <property type="project" value="UniProtKB-KW"/>
</dbReference>
<dbReference type="RefSeq" id="WP_309792262.1">
    <property type="nucleotide sequence ID" value="NZ_JAVDPW010000002.1"/>
</dbReference>
<reference evidence="9 10" key="1">
    <citation type="submission" date="2023-07" db="EMBL/GenBank/DDBJ databases">
        <title>Sorghum-associated microbial communities from plants grown in Nebraska, USA.</title>
        <authorList>
            <person name="Schachtman D."/>
        </authorList>
    </citation>
    <scope>NUCLEOTIDE SEQUENCE [LARGE SCALE GENOMIC DNA]</scope>
    <source>
        <strain evidence="9 10">584</strain>
    </source>
</reference>
<keyword evidence="10" id="KW-1185">Reference proteome</keyword>
<evidence type="ECO:0000256" key="3">
    <source>
        <dbReference type="ARBA" id="ARBA00005349"/>
    </source>
</evidence>
<evidence type="ECO:0000256" key="1">
    <source>
        <dbReference type="ARBA" id="ARBA00001974"/>
    </source>
</evidence>
<dbReference type="EC" id="1.14.13.-" evidence="9"/>
<name>A0ABU1JI35_9PROT</name>
<keyword evidence="4" id="KW-0285">Flavoprotein</keyword>
<dbReference type="Pfam" id="PF01494">
    <property type="entry name" value="FAD_binding_3"/>
    <property type="match status" value="1"/>
</dbReference>
<dbReference type="NCBIfam" id="TIGR01988">
    <property type="entry name" value="Ubi-OHases"/>
    <property type="match status" value="1"/>
</dbReference>
<organism evidence="9 10">
    <name type="scientific">Inquilinus ginsengisoli</name>
    <dbReference type="NCBI Taxonomy" id="363840"/>
    <lineage>
        <taxon>Bacteria</taxon>
        <taxon>Pseudomonadati</taxon>
        <taxon>Pseudomonadota</taxon>
        <taxon>Alphaproteobacteria</taxon>
        <taxon>Rhodospirillales</taxon>
        <taxon>Rhodospirillaceae</taxon>
        <taxon>Inquilinus</taxon>
    </lineage>
</organism>
<evidence type="ECO:0000256" key="2">
    <source>
        <dbReference type="ARBA" id="ARBA00004749"/>
    </source>
</evidence>
<dbReference type="PANTHER" id="PTHR43876">
    <property type="entry name" value="UBIQUINONE BIOSYNTHESIS MONOOXYGENASE COQ6, MITOCHONDRIAL"/>
    <property type="match status" value="1"/>
</dbReference>
<sequence>MTRRPSSRDKTEAKPADVIVVGGGPAGLLAALLLAQAGAEAVLVAPPAPEDHRTTGLLAGSVAILDRAGLWSGLRTKAAPLRAIRLIDDGGRRIRGPEVLFRAAEIGLDAFGHNIANRDLVPALARAVAETPGLRRVEEAAAAIRIDGTGATVRIAGGDALRGQLVVGADGRNSPVRTAAGIGLRRWGYDQSALVAVLRHERGHDDISTEIHTEAGPFTLVPLGPGRSSLVWVARPAEAAALAALDDDALAQAIGRRAGPILGAVTLDGPRQVFPLSGQAARRLAAPRAALVGEAAHVVPPIGAQGLNLGFRDAAALAGVVAWALKAGMDPGAAGVMARYEVKRRGDVASRTAGVDLLNRSLLTDAAPALALRALALQAVKRIAPLRRLLMREGIAPGGA</sequence>
<feature type="domain" description="FAD-binding" evidence="8">
    <location>
        <begin position="16"/>
        <end position="344"/>
    </location>
</feature>
<dbReference type="EMBL" id="JAVDPW010000002">
    <property type="protein sequence ID" value="MDR6288276.1"/>
    <property type="molecule type" value="Genomic_DNA"/>
</dbReference>
<evidence type="ECO:0000259" key="8">
    <source>
        <dbReference type="Pfam" id="PF01494"/>
    </source>
</evidence>
<evidence type="ECO:0000256" key="6">
    <source>
        <dbReference type="ARBA" id="ARBA00023002"/>
    </source>
</evidence>
<dbReference type="InterPro" id="IPR002938">
    <property type="entry name" value="FAD-bd"/>
</dbReference>
<dbReference type="Gene3D" id="3.50.50.60">
    <property type="entry name" value="FAD/NAD(P)-binding domain"/>
    <property type="match status" value="2"/>
</dbReference>
<dbReference type="PANTHER" id="PTHR43876:SF7">
    <property type="entry name" value="UBIQUINONE BIOSYNTHESIS MONOOXYGENASE COQ6, MITOCHONDRIAL"/>
    <property type="match status" value="1"/>
</dbReference>
<accession>A0ABU1JI35</accession>
<protein>
    <submittedName>
        <fullName evidence="9">2-octaprenyl-6-methoxyphenol hydroxylase</fullName>
        <ecNumber evidence="9">1.14.13.-</ecNumber>
    </submittedName>
</protein>
<comment type="similarity">
    <text evidence="3">Belongs to the UbiH/COQ6 family.</text>
</comment>
<keyword evidence="5" id="KW-0274">FAD</keyword>
<comment type="cofactor">
    <cofactor evidence="1">
        <name>FAD</name>
        <dbReference type="ChEBI" id="CHEBI:57692"/>
    </cofactor>
</comment>
<dbReference type="Proteomes" id="UP001262410">
    <property type="component" value="Unassembled WGS sequence"/>
</dbReference>